<evidence type="ECO:0000256" key="6">
    <source>
        <dbReference type="ARBA" id="ARBA00022801"/>
    </source>
</evidence>
<dbReference type="Pfam" id="PF09764">
    <property type="entry name" value="Nt_Gln_amidase"/>
    <property type="match status" value="1"/>
</dbReference>
<dbReference type="PANTHER" id="PTHR13035">
    <property type="entry name" value="PROTEIN N-TERMINAL GLUTAMINE AMIDOHYDROLASE"/>
    <property type="match status" value="1"/>
</dbReference>
<evidence type="ECO:0000256" key="7">
    <source>
        <dbReference type="ARBA" id="ARBA00048768"/>
    </source>
</evidence>
<dbReference type="GO" id="GO:0070773">
    <property type="term" value="F:protein-N-terminal glutamine amidohydrolase activity"/>
    <property type="evidence" value="ECO:0007669"/>
    <property type="project" value="UniProtKB-UniRule"/>
</dbReference>
<dbReference type="InterPro" id="IPR023128">
    <property type="entry name" value="Prot_N_Gln_amidohydro_ab_roll"/>
</dbReference>
<feature type="domain" description="Protein N-terminal glutamine amidohydrolase alpha beta roll" evidence="9">
    <location>
        <begin position="22"/>
        <end position="195"/>
    </location>
</feature>
<dbReference type="EC" id="3.5.1.122" evidence="4 8"/>
<dbReference type="PANTHER" id="PTHR13035:SF0">
    <property type="entry name" value="PROTEIN N-TERMINAL GLUTAMINE AMIDOHYDROLASE"/>
    <property type="match status" value="1"/>
</dbReference>
<protein>
    <recommendedName>
        <fullName evidence="5 8">Protein N-terminal glutamine amidohydrolase</fullName>
        <ecNumber evidence="4 8">3.5.1.122</ecNumber>
    </recommendedName>
    <alternativeName>
        <fullName evidence="8">Protein NH2-terminal glutamine deamidase</fullName>
    </alternativeName>
</protein>
<proteinExistence type="inferred from homology"/>
<dbReference type="GO" id="GO:0008418">
    <property type="term" value="F:protein-N-terminal asparagine amidohydrolase activity"/>
    <property type="evidence" value="ECO:0007669"/>
    <property type="project" value="UniProtKB-UniRule"/>
</dbReference>
<gene>
    <name evidence="10" type="primary">LOC114458502</name>
</gene>
<keyword evidence="6 8" id="KW-0378">Hydrolase</keyword>
<dbReference type="Ensembl" id="ENSGWIT00000007511.1">
    <property type="protein sequence ID" value="ENSGWIP00000006781.1"/>
    <property type="gene ID" value="ENSGWIG00000003964.1"/>
</dbReference>
<comment type="function">
    <text evidence="1">Mediates the side-chain deamidation of N-terminal glutamine residues to glutamate, an important step in N-end rule pathway of protein degradation. Conversion of the resulting N-terminal glutamine to glutamate renders the protein susceptible to arginylation, polyubiquitination and degradation as specified by the N-end rule. Does not act on substrates with internal or C-terminal glutamine and does not act on non-glutamine residues in any position. Does not deaminate acetylated N-terminal glutamine. With the exception of proline, all tested second-position residues on substrate peptides do not greatly influence the activity. In contrast, a proline at position 2, virtually abolishes deamidation of N-terminal glutamine.</text>
</comment>
<dbReference type="Proteomes" id="UP000694680">
    <property type="component" value="Unassembled WGS sequence"/>
</dbReference>
<dbReference type="InterPro" id="IPR039733">
    <property type="entry name" value="NTAQ1"/>
</dbReference>
<evidence type="ECO:0000313" key="11">
    <source>
        <dbReference type="Proteomes" id="UP000694680"/>
    </source>
</evidence>
<comment type="catalytic activity">
    <reaction evidence="7 8">
        <text>N-terminal L-glutaminyl-[protein] + H2O = N-terminal L-glutamyl-[protein] + NH4(+)</text>
        <dbReference type="Rhea" id="RHEA:50680"/>
        <dbReference type="Rhea" id="RHEA-COMP:12668"/>
        <dbReference type="Rhea" id="RHEA-COMP:12777"/>
        <dbReference type="ChEBI" id="CHEBI:15377"/>
        <dbReference type="ChEBI" id="CHEBI:28938"/>
        <dbReference type="ChEBI" id="CHEBI:64721"/>
        <dbReference type="ChEBI" id="CHEBI:64722"/>
        <dbReference type="EC" id="3.5.1.122"/>
    </reaction>
</comment>
<evidence type="ECO:0000256" key="2">
    <source>
        <dbReference type="ARBA" id="ARBA00008985"/>
    </source>
</evidence>
<dbReference type="FunFam" id="3.10.620.10:FF:000001">
    <property type="entry name" value="Blast:Protein N-terminal glutamine amidohydrolase"/>
    <property type="match status" value="1"/>
</dbReference>
<evidence type="ECO:0000256" key="8">
    <source>
        <dbReference type="RuleBase" id="RU367082"/>
    </source>
</evidence>
<comment type="subunit">
    <text evidence="3 8">Monomer.</text>
</comment>
<evidence type="ECO:0000259" key="9">
    <source>
        <dbReference type="Pfam" id="PF09764"/>
    </source>
</evidence>
<dbReference type="GO" id="GO:0005829">
    <property type="term" value="C:cytosol"/>
    <property type="evidence" value="ECO:0007669"/>
    <property type="project" value="TreeGrafter"/>
</dbReference>
<evidence type="ECO:0000256" key="3">
    <source>
        <dbReference type="ARBA" id="ARBA00011245"/>
    </source>
</evidence>
<evidence type="ECO:0000313" key="10">
    <source>
        <dbReference type="Ensembl" id="ENSGWIP00000006781.1"/>
    </source>
</evidence>
<dbReference type="Gene3D" id="3.10.620.10">
    <property type="entry name" value="Protein N-terminal glutamine amidohydrolase, alpha beta roll"/>
    <property type="match status" value="1"/>
</dbReference>
<accession>A0A8C5DJB9</accession>
<dbReference type="GO" id="GO:0005634">
    <property type="term" value="C:nucleus"/>
    <property type="evidence" value="ECO:0007669"/>
    <property type="project" value="TreeGrafter"/>
</dbReference>
<keyword evidence="11" id="KW-1185">Reference proteome</keyword>
<evidence type="ECO:0000256" key="5">
    <source>
        <dbReference type="ARBA" id="ARBA00021247"/>
    </source>
</evidence>
<reference evidence="10" key="1">
    <citation type="submission" date="2025-08" db="UniProtKB">
        <authorList>
            <consortium name="Ensembl"/>
        </authorList>
    </citation>
    <scope>IDENTIFICATION</scope>
</reference>
<sequence length="210" mass="23922">RNMISRSEMHNGVTPAIGDCVYTSCYCEENVWKLCDFVRREQTAPLDQLDVVFISNENRTVPLWEQKSGQGEEPVIWDYHVVLLQTVPQSGYLIYDLDSELPFPCHANIYIHKALRSDQNLKPQYHRKLRVIPANDFLSRFSSDRSHMKNSDGTWKMPPHPTLPSALQTNLEDFISVSPFVGWGVVYSLQSFTHRYSPSPASSSAGPAHP</sequence>
<dbReference type="AlphaFoldDB" id="A0A8C5DJB9"/>
<reference evidence="10" key="2">
    <citation type="submission" date="2025-09" db="UniProtKB">
        <authorList>
            <consortium name="Ensembl"/>
        </authorList>
    </citation>
    <scope>IDENTIFICATION</scope>
</reference>
<evidence type="ECO:0000256" key="1">
    <source>
        <dbReference type="ARBA" id="ARBA00002022"/>
    </source>
</evidence>
<comment type="similarity">
    <text evidence="2 8">Belongs to the NTAQ1 family.</text>
</comment>
<name>A0A8C5DJB9_GOUWI</name>
<dbReference type="InterPro" id="IPR037132">
    <property type="entry name" value="N_Gln_amidohydro_ab_roll_sf"/>
</dbReference>
<organism evidence="10 11">
    <name type="scientific">Gouania willdenowi</name>
    <name type="common">Blunt-snouted clingfish</name>
    <name type="synonym">Lepadogaster willdenowi</name>
    <dbReference type="NCBI Taxonomy" id="441366"/>
    <lineage>
        <taxon>Eukaryota</taxon>
        <taxon>Metazoa</taxon>
        <taxon>Chordata</taxon>
        <taxon>Craniata</taxon>
        <taxon>Vertebrata</taxon>
        <taxon>Euteleostomi</taxon>
        <taxon>Actinopterygii</taxon>
        <taxon>Neopterygii</taxon>
        <taxon>Teleostei</taxon>
        <taxon>Neoteleostei</taxon>
        <taxon>Acanthomorphata</taxon>
        <taxon>Ovalentaria</taxon>
        <taxon>Blenniimorphae</taxon>
        <taxon>Blenniiformes</taxon>
        <taxon>Gobiesocoidei</taxon>
        <taxon>Gobiesocidae</taxon>
        <taxon>Gobiesocinae</taxon>
        <taxon>Gouania</taxon>
    </lineage>
</organism>
<evidence type="ECO:0000256" key="4">
    <source>
        <dbReference type="ARBA" id="ARBA00012718"/>
    </source>
</evidence>